<dbReference type="Proteomes" id="UP000093199">
    <property type="component" value="Unassembled WGS sequence"/>
</dbReference>
<keyword evidence="2" id="KW-1185">Reference proteome</keyword>
<sequence length="445" mass="52264">MLTFKQSPNYPQSLILQNEGKYVEVMHNAQQKLLKAKANMHIRDLLDAYVDLYDCYFTDLLIQPAIEMYEAHAALLTANSDALDYLQHYRMSYIYYDSEQQYDEGIEAMQKAISLAFASGQYHFTALCYCYTAALYSRKKAYEQAIQHVELGLTFMYSTTKPLLIHRFQCELIALQIYISSGRFGEAAQLIARFDQMDNLPKHHMLYMQYLFFRLRYYYELNDPFVKSYRKHLFETIETGHDYTQALQLIPMIMQSIQSNKAEVHIWREFENYLRVVVIQQAPPVLATFQKKHQQLLHDVPQKLLDKTSFFAQANTLYEQESKPLTLLLVHVTVPEKAKQTASTYVQFYIVQQAIDILLTTFPKQPLHYGQITYNKFAILFDTDETEPIVKPVRQLNSTINIPAYNEQYDVPFHTTFVSTLMSRTSTFLELYHIAEARLYYSLFQ</sequence>
<dbReference type="EMBL" id="MASJ01000014">
    <property type="protein sequence ID" value="OCS85454.1"/>
    <property type="molecule type" value="Genomic_DNA"/>
</dbReference>
<dbReference type="AlphaFoldDB" id="A0A1C0YE86"/>
<dbReference type="STRING" id="33978.A6M13_13540"/>
<dbReference type="Gene3D" id="1.25.40.10">
    <property type="entry name" value="Tetratricopeptide repeat domain"/>
    <property type="match status" value="1"/>
</dbReference>
<evidence type="ECO:0000313" key="2">
    <source>
        <dbReference type="Proteomes" id="UP000093199"/>
    </source>
</evidence>
<comment type="caution">
    <text evidence="1">The sequence shown here is derived from an EMBL/GenBank/DDBJ whole genome shotgun (WGS) entry which is preliminary data.</text>
</comment>
<dbReference type="RefSeq" id="WP_066545037.1">
    <property type="nucleotide sequence ID" value="NZ_MASJ01000014.1"/>
</dbReference>
<reference evidence="1 2" key="1">
    <citation type="submission" date="2016-07" db="EMBL/GenBank/DDBJ databases">
        <title>Caryophanon tenue genome sequencing.</title>
        <authorList>
            <person name="Verma A."/>
            <person name="Pal Y."/>
            <person name="Krishnamurthi S."/>
        </authorList>
    </citation>
    <scope>NUCLEOTIDE SEQUENCE [LARGE SCALE GENOMIC DNA]</scope>
    <source>
        <strain evidence="1 2">DSM 14152</strain>
    </source>
</reference>
<accession>A0A1C0YE86</accession>
<evidence type="ECO:0000313" key="1">
    <source>
        <dbReference type="EMBL" id="OCS85454.1"/>
    </source>
</evidence>
<organism evidence="1 2">
    <name type="scientific">Caryophanon tenue</name>
    <dbReference type="NCBI Taxonomy" id="33978"/>
    <lineage>
        <taxon>Bacteria</taxon>
        <taxon>Bacillati</taxon>
        <taxon>Bacillota</taxon>
        <taxon>Bacilli</taxon>
        <taxon>Bacillales</taxon>
        <taxon>Caryophanaceae</taxon>
        <taxon>Caryophanon</taxon>
    </lineage>
</organism>
<dbReference type="OrthoDB" id="9826650at2"/>
<gene>
    <name evidence="1" type="ORF">A6M13_13540</name>
</gene>
<dbReference type="SUPFAM" id="SSF48452">
    <property type="entry name" value="TPR-like"/>
    <property type="match status" value="1"/>
</dbReference>
<name>A0A1C0YE86_9BACL</name>
<protein>
    <submittedName>
        <fullName evidence="1">Uncharacterized protein</fullName>
    </submittedName>
</protein>
<dbReference type="InterPro" id="IPR011990">
    <property type="entry name" value="TPR-like_helical_dom_sf"/>
</dbReference>
<proteinExistence type="predicted"/>